<evidence type="ECO:0000313" key="1">
    <source>
        <dbReference type="EMBL" id="TCP03038.1"/>
    </source>
</evidence>
<accession>A0A4V2SGY5</accession>
<dbReference type="RefSeq" id="WP_132646706.1">
    <property type="nucleotide sequence ID" value="NZ_CP181386.1"/>
</dbReference>
<dbReference type="GeneID" id="99684530"/>
<protein>
    <submittedName>
        <fullName evidence="1">Uncharacterized protein</fullName>
    </submittedName>
</protein>
<sequence length="192" mass="20601">MNRHPVFPPLAAVRRPLLCLLVLALLAYGQSAVLVQLLGPAHRHAGAAERGDLLDATAALLQQVEDLRQRWHERLLPQDAAPGEAEAHARLHEHGLAHLHAAGAPAHRHAHGVFERHRHDPHDDSVVALDGAAGSLADASAQATAGSAAMPLALAPRWQLPRPAVAQVRWPAAEAARWCDAVPELSERPPRT</sequence>
<dbReference type="EMBL" id="SLXD01000005">
    <property type="protein sequence ID" value="TCP03038.1"/>
    <property type="molecule type" value="Genomic_DNA"/>
</dbReference>
<dbReference type="Proteomes" id="UP000295106">
    <property type="component" value="Unassembled WGS sequence"/>
</dbReference>
<name>A0A4V2SGY5_RUBGE</name>
<reference evidence="1 2" key="1">
    <citation type="submission" date="2019-03" db="EMBL/GenBank/DDBJ databases">
        <title>Genomic Encyclopedia of Type Strains, Phase IV (KMG-IV): sequencing the most valuable type-strain genomes for metagenomic binning, comparative biology and taxonomic classification.</title>
        <authorList>
            <person name="Goeker M."/>
        </authorList>
    </citation>
    <scope>NUCLEOTIDE SEQUENCE [LARGE SCALE GENOMIC DNA]</scope>
    <source>
        <strain evidence="1 2">DSM 1709</strain>
    </source>
</reference>
<comment type="caution">
    <text evidence="1">The sequence shown here is derived from an EMBL/GenBank/DDBJ whole genome shotgun (WGS) entry which is preliminary data.</text>
</comment>
<evidence type="ECO:0000313" key="2">
    <source>
        <dbReference type="Proteomes" id="UP000295106"/>
    </source>
</evidence>
<organism evidence="1 2">
    <name type="scientific">Rubrivivax gelatinosus</name>
    <name type="common">Rhodocyclus gelatinosus</name>
    <name type="synonym">Rhodopseudomonas gelatinosa</name>
    <dbReference type="NCBI Taxonomy" id="28068"/>
    <lineage>
        <taxon>Bacteria</taxon>
        <taxon>Pseudomonadati</taxon>
        <taxon>Pseudomonadota</taxon>
        <taxon>Betaproteobacteria</taxon>
        <taxon>Burkholderiales</taxon>
        <taxon>Sphaerotilaceae</taxon>
        <taxon>Rubrivivax</taxon>
    </lineage>
</organism>
<dbReference type="AlphaFoldDB" id="A0A4V2SGY5"/>
<proteinExistence type="predicted"/>
<gene>
    <name evidence="1" type="ORF">EV684_105204</name>
</gene>